<feature type="compositionally biased region" description="Basic and acidic residues" evidence="1">
    <location>
        <begin position="219"/>
        <end position="246"/>
    </location>
</feature>
<reference evidence="4" key="1">
    <citation type="journal article" date="2013" name="Genome Announc.">
        <title>Draft genome sequence of the grapevine dieback fungus Eutypa lata UCR-EL1.</title>
        <authorList>
            <person name="Blanco-Ulate B."/>
            <person name="Rolshausen P.E."/>
            <person name="Cantu D."/>
        </authorList>
    </citation>
    <scope>NUCLEOTIDE SEQUENCE [LARGE SCALE GENOMIC DNA]</scope>
    <source>
        <strain evidence="4">UCR-EL1</strain>
    </source>
</reference>
<evidence type="ECO:0000259" key="2">
    <source>
        <dbReference type="PROSITE" id="PS51192"/>
    </source>
</evidence>
<dbReference type="HOGENOM" id="CLU_307181_0_0_1"/>
<dbReference type="EMBL" id="KB707571">
    <property type="protein sequence ID" value="EMR61651.1"/>
    <property type="molecule type" value="Genomic_DNA"/>
</dbReference>
<feature type="region of interest" description="Disordered" evidence="1">
    <location>
        <begin position="77"/>
        <end position="99"/>
    </location>
</feature>
<evidence type="ECO:0000313" key="3">
    <source>
        <dbReference type="EMBL" id="EMR61651.1"/>
    </source>
</evidence>
<dbReference type="OrthoDB" id="10486309at2759"/>
<feature type="compositionally biased region" description="Basic and acidic residues" evidence="1">
    <location>
        <begin position="184"/>
        <end position="195"/>
    </location>
</feature>
<dbReference type="GO" id="GO:0003676">
    <property type="term" value="F:nucleic acid binding"/>
    <property type="evidence" value="ECO:0007669"/>
    <property type="project" value="InterPro"/>
</dbReference>
<dbReference type="SMART" id="SM00487">
    <property type="entry name" value="DEXDc"/>
    <property type="match status" value="1"/>
</dbReference>
<sequence length="963" mass="109026">MALRYRHDPPSFKLTKDLLRDVYTAKGQFSRYIFGYTVLFTDDKINKLQQMRLRPHSFRTFQKSFFEFLNRQNSTDRNAAQSDFKMKKRKDKYAEPGEYDKDGNFLSKFPSSVKENNYKNELKKEEDRYADNAETWKQYWESLSPEEKAFYAKANIGSEDGTNFDRKEMDPFKYQTDAQDETGESLRRAYQKGEQDQSSGAASSSSTRQDHSSTGADASYRERKKENETQGQERQEKERERHEDKDKKRHDRNRKERQDQKDERKTKSSSEDKGKGKEKDKDTDKQDGKQTEESSPPASTKPAPKTFRLRNFNLSSLQRPKDMVETHVPVKRGDYNKVRSSIIEGDDGGYVITGPTGCGKSTVALLKLFSSRKTRVLVVEPTQANAANIEHEFRHILPNLVTRIPSLGEVPDVAFRALTTAREPLPQLVVTTTEKVLEYFNYYGQILQFDYLVLDEFHLPIEDMVEMVELMRTFNVAKKYILVSATAEGFKVNAQLPPAVTRIQGVLPVGEIPAQLEGSDLDPRIWADRADGTYGVVAPSVTMAHTLYRQYKDWGVRTFLITRNTYASDYLKAVKNYSSRTAFVLEPGVEAGVTLSVAVLVSMGATMAVRYDGDVVIEDIQPLSAIAAIQRGGRGGRVVPTLYVEPEAPKDVAAGSSADYYRARAIIKMIALGARTEGMRDNGIFATFPRLKTVTRELALAALEAGGDPFISIYRHNDAGQVYVECGGNGGGFSRLAEQELKLYYWPAGFYVAPITDFSRLNSEPDTFVLRSHQLRAARTMVEAIPGLADRYPLGELVNMLIAKIDIYVNDLFGLLKSIFIGDKPGRFSLRGRDYAPTLADFLGSAPEVLKLFNHMATEPAGIKFVRKVEVEDGVHYSEHSFEYSGKQLNFSFPADYTAKGTVDVEKLSREVYAKLQHILAVEILVNGTPEKCVDLMKYKDRVSREHVWFTRVREHSSKVNLK</sequence>
<feature type="compositionally biased region" description="Basic and acidic residues" evidence="1">
    <location>
        <begin position="253"/>
        <end position="292"/>
    </location>
</feature>
<dbReference type="KEGG" id="ela:UCREL1_11421"/>
<organism evidence="3 4">
    <name type="scientific">Eutypa lata (strain UCR-EL1)</name>
    <name type="common">Grapevine dieback disease fungus</name>
    <name type="synonym">Eutypa armeniacae</name>
    <dbReference type="NCBI Taxonomy" id="1287681"/>
    <lineage>
        <taxon>Eukaryota</taxon>
        <taxon>Fungi</taxon>
        <taxon>Dikarya</taxon>
        <taxon>Ascomycota</taxon>
        <taxon>Pezizomycotina</taxon>
        <taxon>Sordariomycetes</taxon>
        <taxon>Xylariomycetidae</taxon>
        <taxon>Xylariales</taxon>
        <taxon>Diatrypaceae</taxon>
        <taxon>Eutypa</taxon>
    </lineage>
</organism>
<dbReference type="InterPro" id="IPR011545">
    <property type="entry name" value="DEAD/DEAH_box_helicase_dom"/>
</dbReference>
<dbReference type="Pfam" id="PF00270">
    <property type="entry name" value="DEAD"/>
    <property type="match status" value="1"/>
</dbReference>
<protein>
    <submittedName>
        <fullName evidence="3">Putative poly protein</fullName>
    </submittedName>
</protein>
<proteinExistence type="predicted"/>
<dbReference type="AlphaFoldDB" id="M7SVQ8"/>
<dbReference type="Proteomes" id="UP000012174">
    <property type="component" value="Unassembled WGS sequence"/>
</dbReference>
<accession>M7SVQ8</accession>
<feature type="region of interest" description="Disordered" evidence="1">
    <location>
        <begin position="158"/>
        <end position="316"/>
    </location>
</feature>
<dbReference type="PROSITE" id="PS51192">
    <property type="entry name" value="HELICASE_ATP_BIND_1"/>
    <property type="match status" value="1"/>
</dbReference>
<dbReference type="InterPro" id="IPR014001">
    <property type="entry name" value="Helicase_ATP-bd"/>
</dbReference>
<keyword evidence="4" id="KW-1185">Reference proteome</keyword>
<dbReference type="SUPFAM" id="SSF52540">
    <property type="entry name" value="P-loop containing nucleoside triphosphate hydrolases"/>
    <property type="match status" value="1"/>
</dbReference>
<gene>
    <name evidence="3" type="ORF">UCREL1_11421</name>
</gene>
<feature type="compositionally biased region" description="Low complexity" evidence="1">
    <location>
        <begin position="198"/>
        <end position="207"/>
    </location>
</feature>
<dbReference type="InterPro" id="IPR027417">
    <property type="entry name" value="P-loop_NTPase"/>
</dbReference>
<feature type="compositionally biased region" description="Low complexity" evidence="1">
    <location>
        <begin position="293"/>
        <end position="306"/>
    </location>
</feature>
<evidence type="ECO:0000256" key="1">
    <source>
        <dbReference type="SAM" id="MobiDB-lite"/>
    </source>
</evidence>
<evidence type="ECO:0000313" key="4">
    <source>
        <dbReference type="Proteomes" id="UP000012174"/>
    </source>
</evidence>
<name>M7SVQ8_EUTLA</name>
<dbReference type="Gene3D" id="3.40.50.300">
    <property type="entry name" value="P-loop containing nucleotide triphosphate hydrolases"/>
    <property type="match status" value="1"/>
</dbReference>
<dbReference type="GO" id="GO:0005524">
    <property type="term" value="F:ATP binding"/>
    <property type="evidence" value="ECO:0007669"/>
    <property type="project" value="InterPro"/>
</dbReference>
<feature type="domain" description="Helicase ATP-binding" evidence="2">
    <location>
        <begin position="341"/>
        <end position="505"/>
    </location>
</feature>